<dbReference type="WBParaSite" id="ECPE_0001514501-mRNA-1">
    <property type="protein sequence ID" value="ECPE_0001514501-mRNA-1"/>
    <property type="gene ID" value="ECPE_0001514501"/>
</dbReference>
<dbReference type="EMBL" id="UZAN01059521">
    <property type="protein sequence ID" value="VDP92377.1"/>
    <property type="molecule type" value="Genomic_DNA"/>
</dbReference>
<proteinExistence type="predicted"/>
<sequence length="82" mass="9846">MQWKKHSFVRAFPVLGTVVVSAFAISYTWNYARLKKSYHMNRFDWDEPSVLKFYKDATSGSKEWKNKRVPRAWEEDQNAQEK</sequence>
<dbReference type="Proteomes" id="UP000272942">
    <property type="component" value="Unassembled WGS sequence"/>
</dbReference>
<keyword evidence="2" id="KW-1133">Transmembrane helix</keyword>
<organism evidence="5">
    <name type="scientific">Echinostoma caproni</name>
    <dbReference type="NCBI Taxonomy" id="27848"/>
    <lineage>
        <taxon>Eukaryota</taxon>
        <taxon>Metazoa</taxon>
        <taxon>Spiralia</taxon>
        <taxon>Lophotrochozoa</taxon>
        <taxon>Platyhelminthes</taxon>
        <taxon>Trematoda</taxon>
        <taxon>Digenea</taxon>
        <taxon>Plagiorchiida</taxon>
        <taxon>Echinostomata</taxon>
        <taxon>Echinostomatoidea</taxon>
        <taxon>Echinostomatidae</taxon>
        <taxon>Echinostoma</taxon>
    </lineage>
</organism>
<evidence type="ECO:0000313" key="4">
    <source>
        <dbReference type="Proteomes" id="UP000272942"/>
    </source>
</evidence>
<reference evidence="3 4" key="2">
    <citation type="submission" date="2018-11" db="EMBL/GenBank/DDBJ databases">
        <authorList>
            <consortium name="Pathogen Informatics"/>
        </authorList>
    </citation>
    <scope>NUCLEOTIDE SEQUENCE [LARGE SCALE GENOMIC DNA]</scope>
    <source>
        <strain evidence="3 4">Egypt</strain>
    </source>
</reference>
<evidence type="ECO:0000313" key="3">
    <source>
        <dbReference type="EMBL" id="VDP92377.1"/>
    </source>
</evidence>
<keyword evidence="4" id="KW-1185">Reference proteome</keyword>
<evidence type="ECO:0000256" key="2">
    <source>
        <dbReference type="SAM" id="Phobius"/>
    </source>
</evidence>
<name>A0A183B7C0_9TREM</name>
<dbReference type="OrthoDB" id="6227311at2759"/>
<feature type="region of interest" description="Disordered" evidence="1">
    <location>
        <begin position="58"/>
        <end position="82"/>
    </location>
</feature>
<evidence type="ECO:0000313" key="5">
    <source>
        <dbReference type="WBParaSite" id="ECPE_0001514501-mRNA-1"/>
    </source>
</evidence>
<gene>
    <name evidence="3" type="ORF">ECPE_LOCUS15105</name>
</gene>
<protein>
    <submittedName>
        <fullName evidence="5">COX6C domain-containing protein</fullName>
    </submittedName>
</protein>
<accession>A0A183B7C0</accession>
<feature type="transmembrane region" description="Helical" evidence="2">
    <location>
        <begin position="12"/>
        <end position="32"/>
    </location>
</feature>
<reference evidence="5" key="1">
    <citation type="submission" date="2016-06" db="UniProtKB">
        <authorList>
            <consortium name="WormBaseParasite"/>
        </authorList>
    </citation>
    <scope>IDENTIFICATION</scope>
</reference>
<dbReference type="AlphaFoldDB" id="A0A183B7C0"/>
<keyword evidence="2" id="KW-0472">Membrane</keyword>
<feature type="compositionally biased region" description="Basic and acidic residues" evidence="1">
    <location>
        <begin position="62"/>
        <end position="82"/>
    </location>
</feature>
<keyword evidence="2" id="KW-0812">Transmembrane</keyword>
<evidence type="ECO:0000256" key="1">
    <source>
        <dbReference type="SAM" id="MobiDB-lite"/>
    </source>
</evidence>